<dbReference type="SUPFAM" id="SSF100950">
    <property type="entry name" value="NagB/RpiA/CoA transferase-like"/>
    <property type="match status" value="1"/>
</dbReference>
<dbReference type="PROSITE" id="PS51000">
    <property type="entry name" value="HTH_DEOR_2"/>
    <property type="match status" value="1"/>
</dbReference>
<sequence>MITQKRFELIIQLLKEKEFLTLQEIIDLTGCSASTIRRDLSKLQKMGKLQRVHGGATLKTTALSEPKMSEKKERNLQEKREIAKIAAAQIEDRDCIYIDAGTSTYEMIEHITAQEIVAVTNGLTHVEALLQRGIKTLIIGGDVKASTLASVGPRAIETLKHYHFDKVFIGMNGMNTEGKLTTPDEQEAYVKETAMKVGHHIFVLLDSSKFGPTYFACVNVPKDVPFEILTSAKALKRSDMKAYRNHYSIRGV</sequence>
<dbReference type="Pfam" id="PF08220">
    <property type="entry name" value="HTH_DeoR"/>
    <property type="match status" value="1"/>
</dbReference>
<evidence type="ECO:0000256" key="4">
    <source>
        <dbReference type="ARBA" id="ARBA00023163"/>
    </source>
</evidence>
<evidence type="ECO:0000259" key="5">
    <source>
        <dbReference type="PROSITE" id="PS51000"/>
    </source>
</evidence>
<dbReference type="InterPro" id="IPR050313">
    <property type="entry name" value="Carb_Metab_HTH_regulators"/>
</dbReference>
<evidence type="ECO:0000256" key="3">
    <source>
        <dbReference type="ARBA" id="ARBA00023125"/>
    </source>
</evidence>
<accession>A0A6N3EHX4</accession>
<feature type="domain" description="HTH deoR-type" evidence="5">
    <location>
        <begin position="3"/>
        <end position="58"/>
    </location>
</feature>
<dbReference type="GO" id="GO:0003700">
    <property type="term" value="F:DNA-binding transcription factor activity"/>
    <property type="evidence" value="ECO:0007669"/>
    <property type="project" value="InterPro"/>
</dbReference>
<dbReference type="KEGG" id="ssif:AL483_08110"/>
<evidence type="ECO:0000256" key="2">
    <source>
        <dbReference type="ARBA" id="ARBA00023015"/>
    </source>
</evidence>
<keyword evidence="1" id="KW-0423">Lactose metabolism</keyword>
<dbReference type="InterPro" id="IPR018356">
    <property type="entry name" value="Tscrpt_reg_HTH_DeoR_CS"/>
</dbReference>
<dbReference type="SMART" id="SM00420">
    <property type="entry name" value="HTH_DEOR"/>
    <property type="match status" value="1"/>
</dbReference>
<dbReference type="InterPro" id="IPR037171">
    <property type="entry name" value="NagB/RpiA_transferase-like"/>
</dbReference>
<reference evidence="6" key="1">
    <citation type="submission" date="2019-11" db="EMBL/GenBank/DDBJ databases">
        <authorList>
            <person name="Feng L."/>
        </authorList>
    </citation>
    <scope>NUCLEOTIDE SEQUENCE</scope>
    <source>
        <strain evidence="6">SsimulansLFYP27</strain>
    </source>
</reference>
<dbReference type="Gene3D" id="1.10.10.10">
    <property type="entry name" value="Winged helix-like DNA-binding domain superfamily/Winged helix DNA-binding domain"/>
    <property type="match status" value="1"/>
</dbReference>
<evidence type="ECO:0000256" key="1">
    <source>
        <dbReference type="ARBA" id="ARBA00022736"/>
    </source>
</evidence>
<keyword evidence="4" id="KW-0804">Transcription</keyword>
<keyword evidence="3" id="KW-0238">DNA-binding</keyword>
<dbReference type="PRINTS" id="PR00037">
    <property type="entry name" value="HTHLACR"/>
</dbReference>
<dbReference type="PANTHER" id="PTHR30363">
    <property type="entry name" value="HTH-TYPE TRANSCRIPTIONAL REGULATOR SRLR-RELATED"/>
    <property type="match status" value="1"/>
</dbReference>
<dbReference type="SMART" id="SM01134">
    <property type="entry name" value="DeoRC"/>
    <property type="match status" value="1"/>
</dbReference>
<name>A0A6N3EHX4_STASI</name>
<dbReference type="InterPro" id="IPR036390">
    <property type="entry name" value="WH_DNA-bd_sf"/>
</dbReference>
<dbReference type="InterPro" id="IPR001034">
    <property type="entry name" value="DeoR_HTH"/>
</dbReference>
<dbReference type="Pfam" id="PF00455">
    <property type="entry name" value="DeoRC"/>
    <property type="match status" value="1"/>
</dbReference>
<evidence type="ECO:0000313" key="6">
    <source>
        <dbReference type="EMBL" id="VYU40680.1"/>
    </source>
</evidence>
<gene>
    <name evidence="6" type="primary">glcR</name>
    <name evidence="6" type="ORF">SSLFYP27_02136</name>
</gene>
<dbReference type="PANTHER" id="PTHR30363:SF56">
    <property type="entry name" value="TRANSCRIPTIONAL REGULATOR, DEOR FAMILY"/>
    <property type="match status" value="1"/>
</dbReference>
<dbReference type="GO" id="GO:0003677">
    <property type="term" value="F:DNA binding"/>
    <property type="evidence" value="ECO:0007669"/>
    <property type="project" value="UniProtKB-KW"/>
</dbReference>
<dbReference type="SUPFAM" id="SSF46785">
    <property type="entry name" value="Winged helix' DNA-binding domain"/>
    <property type="match status" value="1"/>
</dbReference>
<dbReference type="RefSeq" id="WP_002481490.1">
    <property type="nucleotide sequence ID" value="NZ_CACRUO010000053.1"/>
</dbReference>
<dbReference type="Gene3D" id="3.40.50.1360">
    <property type="match status" value="1"/>
</dbReference>
<dbReference type="PROSITE" id="PS00894">
    <property type="entry name" value="HTH_DEOR_1"/>
    <property type="match status" value="1"/>
</dbReference>
<dbReference type="AlphaFoldDB" id="A0A6N3EHX4"/>
<dbReference type="InterPro" id="IPR014036">
    <property type="entry name" value="DeoR-like_C"/>
</dbReference>
<dbReference type="InterPro" id="IPR036388">
    <property type="entry name" value="WH-like_DNA-bd_sf"/>
</dbReference>
<protein>
    <submittedName>
        <fullName evidence="6">HTH-type transcriptional repressor GlcR</fullName>
    </submittedName>
</protein>
<proteinExistence type="predicted"/>
<organism evidence="6">
    <name type="scientific">Staphylococcus simulans</name>
    <dbReference type="NCBI Taxonomy" id="1286"/>
    <lineage>
        <taxon>Bacteria</taxon>
        <taxon>Bacillati</taxon>
        <taxon>Bacillota</taxon>
        <taxon>Bacilli</taxon>
        <taxon>Bacillales</taxon>
        <taxon>Staphylococcaceae</taxon>
        <taxon>Staphylococcus</taxon>
    </lineage>
</organism>
<dbReference type="EMBL" id="CACRUO010000053">
    <property type="protein sequence ID" value="VYU40680.1"/>
    <property type="molecule type" value="Genomic_DNA"/>
</dbReference>
<keyword evidence="2" id="KW-0805">Transcription regulation</keyword>
<dbReference type="GO" id="GO:0005988">
    <property type="term" value="P:lactose metabolic process"/>
    <property type="evidence" value="ECO:0007669"/>
    <property type="project" value="UniProtKB-KW"/>
</dbReference>